<organism evidence="1 2">
    <name type="scientific">Roseburia faecis</name>
    <dbReference type="NCBI Taxonomy" id="301302"/>
    <lineage>
        <taxon>Bacteria</taxon>
        <taxon>Bacillati</taxon>
        <taxon>Bacillota</taxon>
        <taxon>Clostridia</taxon>
        <taxon>Lachnospirales</taxon>
        <taxon>Lachnospiraceae</taxon>
        <taxon>Roseburia</taxon>
    </lineage>
</organism>
<dbReference type="OrthoDB" id="2064502at2"/>
<keyword evidence="2" id="KW-1185">Reference proteome</keyword>
<dbReference type="Proteomes" id="UP000049979">
    <property type="component" value="Unassembled WGS sequence"/>
</dbReference>
<dbReference type="STRING" id="301302.ERS852420_00317"/>
<reference evidence="2" key="1">
    <citation type="submission" date="2015-05" db="EMBL/GenBank/DDBJ databases">
        <authorList>
            <consortium name="Pathogen Informatics"/>
        </authorList>
    </citation>
    <scope>NUCLEOTIDE SEQUENCE [LARGE SCALE GENOMIC DNA]</scope>
    <source>
        <strain evidence="2">M72</strain>
    </source>
</reference>
<accession>A0A0M6WFY1</accession>
<gene>
    <name evidence="1" type="ORF">M72_21691</name>
</gene>
<name>A0A0M6WFY1_9FIRM</name>
<dbReference type="AlphaFoldDB" id="A0A0M6WFY1"/>
<dbReference type="RefSeq" id="WP_055067206.1">
    <property type="nucleotide sequence ID" value="NZ_CP173697.1"/>
</dbReference>
<proteinExistence type="predicted"/>
<evidence type="ECO:0000313" key="1">
    <source>
        <dbReference type="EMBL" id="CRL34576.1"/>
    </source>
</evidence>
<dbReference type="EMBL" id="CVRR01000006">
    <property type="protein sequence ID" value="CRL34576.1"/>
    <property type="molecule type" value="Genomic_DNA"/>
</dbReference>
<protein>
    <submittedName>
        <fullName evidence="1">Uncharacterized protein</fullName>
    </submittedName>
</protein>
<evidence type="ECO:0000313" key="2">
    <source>
        <dbReference type="Proteomes" id="UP000049979"/>
    </source>
</evidence>
<sequence>MTKWYRACVNYIHSVPEYNCAPEQERFTEKAAIAAIHKLKRYYDEKHFVKDPDYMVRMDRLLSVIKDHETDEEMDQWKVWLKYFVTMGGGEWNEFWEDVK</sequence>